<reference evidence="1 2" key="1">
    <citation type="submission" date="2016-03" db="EMBL/GenBank/DDBJ databases">
        <title>EvidentialGene: Evidence-directed Construction of Genes on Genomes.</title>
        <authorList>
            <person name="Gilbert D.G."/>
            <person name="Choi J.-H."/>
            <person name="Mockaitis K."/>
            <person name="Colbourne J."/>
            <person name="Pfrender M."/>
        </authorList>
    </citation>
    <scope>NUCLEOTIDE SEQUENCE [LARGE SCALE GENOMIC DNA]</scope>
    <source>
        <strain evidence="1 2">Xinb3</strain>
        <tissue evidence="1">Complete organism</tissue>
    </source>
</reference>
<evidence type="ECO:0000313" key="2">
    <source>
        <dbReference type="Proteomes" id="UP000076858"/>
    </source>
</evidence>
<name>A0A164DQU8_9CRUS</name>
<protein>
    <submittedName>
        <fullName evidence="1">Uncharacterized protein</fullName>
    </submittedName>
</protein>
<organism evidence="1 2">
    <name type="scientific">Daphnia magna</name>
    <dbReference type="NCBI Taxonomy" id="35525"/>
    <lineage>
        <taxon>Eukaryota</taxon>
        <taxon>Metazoa</taxon>
        <taxon>Ecdysozoa</taxon>
        <taxon>Arthropoda</taxon>
        <taxon>Crustacea</taxon>
        <taxon>Branchiopoda</taxon>
        <taxon>Diplostraca</taxon>
        <taxon>Cladocera</taxon>
        <taxon>Anomopoda</taxon>
        <taxon>Daphniidae</taxon>
        <taxon>Daphnia</taxon>
    </lineage>
</organism>
<comment type="caution">
    <text evidence="1">The sequence shown here is derived from an EMBL/GenBank/DDBJ whole genome shotgun (WGS) entry which is preliminary data.</text>
</comment>
<gene>
    <name evidence="1" type="ORF">APZ42_009867</name>
</gene>
<accession>A0A164DQU8</accession>
<dbReference type="Proteomes" id="UP000076858">
    <property type="component" value="Unassembled WGS sequence"/>
</dbReference>
<proteinExistence type="predicted"/>
<evidence type="ECO:0000313" key="1">
    <source>
        <dbReference type="EMBL" id="KZR96028.1"/>
    </source>
</evidence>
<keyword evidence="2" id="KW-1185">Reference proteome</keyword>
<dbReference type="AlphaFoldDB" id="A0A164DQU8"/>
<sequence>MNTMLLNPSYQTEAPKYYTTNAPKYNLPKVEFYNPTYTTPSYPYEPDKFFLLRAILPTLDPNFTSIKAVKNLLALNRSNLTALKQAKLFCLT</sequence>
<dbReference type="EMBL" id="LRGB01026374">
    <property type="protein sequence ID" value="KZR96028.1"/>
    <property type="molecule type" value="Genomic_DNA"/>
</dbReference>